<accession>H3SAA9</accession>
<keyword evidence="2" id="KW-1185">Reference proteome</keyword>
<dbReference type="RefSeq" id="WP_006674950.1">
    <property type="nucleotide sequence ID" value="NZ_AHKH01000004.1"/>
</dbReference>
<protein>
    <submittedName>
        <fullName evidence="1">Uncharacterized protein</fullName>
    </submittedName>
</protein>
<proteinExistence type="predicted"/>
<comment type="caution">
    <text evidence="1">The sequence shown here is derived from an EMBL/GenBank/DDBJ whole genome shotgun (WGS) entry which is preliminary data.</text>
</comment>
<evidence type="ECO:0000313" key="1">
    <source>
        <dbReference type="EMBL" id="EHQ63912.1"/>
    </source>
</evidence>
<dbReference type="EMBL" id="AHKH01000004">
    <property type="protein sequence ID" value="EHQ63912.1"/>
    <property type="molecule type" value="Genomic_DNA"/>
</dbReference>
<reference evidence="1 2" key="1">
    <citation type="journal article" date="2012" name="J. Bacteriol.">
        <title>Genome Sequence of the Pattern-Forming Social Bacterium Paenibacillus dendritiformis C454 Chiral Morphotype.</title>
        <authorList>
            <person name="Sirota-Madi A."/>
            <person name="Olender T."/>
            <person name="Helman Y."/>
            <person name="Brainis I."/>
            <person name="Finkelshtein A."/>
            <person name="Roth D."/>
            <person name="Hagai E."/>
            <person name="Leshkowitz D."/>
            <person name="Brodsky L."/>
            <person name="Galatenko V."/>
            <person name="Nikolaev V."/>
            <person name="Gutnick D.L."/>
            <person name="Lancet D."/>
            <person name="Ben-Jacob E."/>
        </authorList>
    </citation>
    <scope>NUCLEOTIDE SEQUENCE [LARGE SCALE GENOMIC DNA]</scope>
    <source>
        <strain evidence="1 2">C454</strain>
    </source>
</reference>
<dbReference type="Proteomes" id="UP000003900">
    <property type="component" value="Unassembled WGS sequence"/>
</dbReference>
<dbReference type="OrthoDB" id="1652136at2"/>
<gene>
    <name evidence="1" type="ORF">PDENDC454_02210</name>
</gene>
<dbReference type="PATRIC" id="fig|1131935.3.peg.441"/>
<dbReference type="AlphaFoldDB" id="H3SAA9"/>
<name>H3SAA9_9BACL</name>
<dbReference type="STRING" id="1131935.PDENDC454_02210"/>
<evidence type="ECO:0000313" key="2">
    <source>
        <dbReference type="Proteomes" id="UP000003900"/>
    </source>
</evidence>
<sequence>MSYATAADYEQYGDGLIPAERLDTALERASDQVDTLTYNRIRKIGFDQLTPFQQVNIKKSVCQQADFIFQYGDFLVFPLGGYSAGSVSVSFKAVQGGGGVQTTEAVINLLASTGLTSRRIW</sequence>
<organism evidence="1 2">
    <name type="scientific">Paenibacillus dendritiformis C454</name>
    <dbReference type="NCBI Taxonomy" id="1131935"/>
    <lineage>
        <taxon>Bacteria</taxon>
        <taxon>Bacillati</taxon>
        <taxon>Bacillota</taxon>
        <taxon>Bacilli</taxon>
        <taxon>Bacillales</taxon>
        <taxon>Paenibacillaceae</taxon>
        <taxon>Paenibacillus</taxon>
    </lineage>
</organism>